<name>A0AAP7KJU3_9GAMM</name>
<dbReference type="AlphaFoldDB" id="A0AAP7KJU3"/>
<dbReference type="GeneID" id="45433648"/>
<accession>A0AAP7KJU3</accession>
<dbReference type="Proteomes" id="UP000035930">
    <property type="component" value="Chromosome"/>
</dbReference>
<dbReference type="Proteomes" id="UP000774689">
    <property type="component" value="Unassembled WGS sequence"/>
</dbReference>
<sequence length="175" mass="21000">MSDAKIKYLLKQEWLSFKDIHDIFTYKDFSIDYRDTAEIITRCFYNKNFDIYYDNWRFSDYENRNGFSNSSKIKTYLTTNNRVISKWYKKDIHKKYSRSKNKLLTYRDFGLFNRDKLKIIEGGVSYSTAMKGRSPCFLVDSFELDNLIIKFKQRFDLGDGEGRANNSPNLYIFKC</sequence>
<gene>
    <name evidence="2" type="ORF">CHQ83_04270</name>
    <name evidence="1" type="ORF">FNO190_1560</name>
</gene>
<evidence type="ECO:0000313" key="1">
    <source>
        <dbReference type="EMBL" id="AKN89178.1"/>
    </source>
</evidence>
<organism evidence="2 4">
    <name type="scientific">Francisella orientalis</name>
    <dbReference type="NCBI Taxonomy" id="299583"/>
    <lineage>
        <taxon>Bacteria</taxon>
        <taxon>Pseudomonadati</taxon>
        <taxon>Pseudomonadota</taxon>
        <taxon>Gammaproteobacteria</taxon>
        <taxon>Thiotrichales</taxon>
        <taxon>Francisellaceae</taxon>
        <taxon>Francisella</taxon>
    </lineage>
</organism>
<proteinExistence type="predicted"/>
<dbReference type="EMBL" id="QPQM01000011">
    <property type="protein sequence ID" value="NIY56555.1"/>
    <property type="molecule type" value="Genomic_DNA"/>
</dbReference>
<evidence type="ECO:0000313" key="3">
    <source>
        <dbReference type="Proteomes" id="UP000035930"/>
    </source>
</evidence>
<evidence type="ECO:0000313" key="2">
    <source>
        <dbReference type="EMBL" id="NIY56555.1"/>
    </source>
</evidence>
<reference evidence="1" key="2">
    <citation type="submission" date="2017-08" db="EMBL/GenBank/DDBJ databases">
        <title>Complete Genome Sequence of Francisella noatunensis subsp. orientalis strain FNO190.</title>
        <authorList>
            <person name="Pereira F.L."/>
            <person name="Goncalves L.A."/>
            <person name="Guilherme T.C."/>
            <person name="Soares S.C."/>
            <person name="Dorella F.A."/>
            <person name="Carvalho A.F."/>
            <person name="Leibowitz M.P."/>
            <person name="Leal C.A.G."/>
            <person name="Azevedo V.A.C."/>
            <person name="Figueiredo H.C.P."/>
        </authorList>
    </citation>
    <scope>NUCLEOTIDE SEQUENCE</scope>
    <source>
        <strain evidence="1">FNO190</strain>
    </source>
</reference>
<dbReference type="EMBL" id="CP011923">
    <property type="protein sequence ID" value="AKN89178.1"/>
    <property type="molecule type" value="Genomic_DNA"/>
</dbReference>
<protein>
    <submittedName>
        <fullName evidence="1">NdhG, NADH dehydrogenase</fullName>
    </submittedName>
</protein>
<reference evidence="2" key="3">
    <citation type="journal article" date="2020" name="Int. J. Syst. Evol. Microbiol.">
        <title>Reclassification of Francisella noatunensis subsp. orientalis Ottem et al. 2009 as Francisella orientalis sp. nov., Francisella noatunensis subsp. chilensis subsp. nov. and emended description of Francisella noatunensis.</title>
        <authorList>
            <person name="Ramirez-Paredes J.G."/>
            <person name="Larsson P."/>
            <person name="Thompson K.D."/>
            <person name="Penman D.J."/>
            <person name="Busse H.J."/>
            <person name="Ohrman C."/>
            <person name="Sjodin A."/>
            <person name="Soto E."/>
            <person name="Richards R.H."/>
            <person name="Adams A."/>
            <person name="Colquhoun D.J."/>
        </authorList>
    </citation>
    <scope>NUCLEOTIDE SEQUENCE</scope>
    <source>
        <strain evidence="2">LADL-07285A</strain>
    </source>
</reference>
<dbReference type="RefSeq" id="WP_030005746.1">
    <property type="nucleotide sequence ID" value="NZ_CP011923.2"/>
</dbReference>
<reference evidence="3" key="1">
    <citation type="submission" date="2015-02" db="EMBL/GenBank/DDBJ databases">
        <title>Complete genome sequence of Francisella noatunensis subsp. orientalis FNO190 isolated from farm-raised Nile tilapia in Brazil.</title>
        <authorList>
            <person name="Figueiredo H.C.P."/>
            <person name="Leal C.A.G."/>
            <person name="Pereira F.L."/>
            <person name="Soares S.C."/>
            <person name="Goncalves L.A."/>
            <person name="Dorella F.A."/>
            <person name="Carvalho A.F."/>
            <person name="Azevedo V.A.C."/>
        </authorList>
    </citation>
    <scope>NUCLEOTIDE SEQUENCE [LARGE SCALE GENOMIC DNA]</scope>
    <source>
        <strain evidence="3">FNO190</strain>
    </source>
</reference>
<evidence type="ECO:0000313" key="4">
    <source>
        <dbReference type="Proteomes" id="UP000774689"/>
    </source>
</evidence>
<keyword evidence="3" id="KW-1185">Reference proteome</keyword>